<comment type="caution">
    <text evidence="2">The sequence shown here is derived from an EMBL/GenBank/DDBJ whole genome shotgun (WGS) entry which is preliminary data.</text>
</comment>
<dbReference type="PANTHER" id="PTHR42815">
    <property type="entry name" value="FAD-BINDING, PUTATIVE (AFU_ORTHOLOGUE AFUA_6G07600)-RELATED"/>
    <property type="match status" value="1"/>
</dbReference>
<dbReference type="SUPFAM" id="SSF50475">
    <property type="entry name" value="FMN-binding split barrel"/>
    <property type="match status" value="1"/>
</dbReference>
<dbReference type="InterPro" id="IPR012349">
    <property type="entry name" value="Split_barrel_FMN-bd"/>
</dbReference>
<reference evidence="2 3" key="1">
    <citation type="journal article" date="2021" name="Front. Microbiol.">
        <title>Aerobic Denitrification and Heterotrophic Sulfur Oxidation in the Genus Halomonas Revealed by Six Novel Species Characterizations and Genome-Based Analysis.</title>
        <authorList>
            <person name="Wang L."/>
            <person name="Shao Z."/>
        </authorList>
    </citation>
    <scope>NUCLEOTIDE SEQUENCE [LARGE SCALE GENOMIC DNA]</scope>
    <source>
        <strain evidence="2 3">MCCC 1A05748</strain>
    </source>
</reference>
<dbReference type="Gene3D" id="2.30.110.10">
    <property type="entry name" value="Electron Transport, Fmn-binding Protein, Chain A"/>
    <property type="match status" value="1"/>
</dbReference>
<evidence type="ECO:0000259" key="1">
    <source>
        <dbReference type="Pfam" id="PF01243"/>
    </source>
</evidence>
<keyword evidence="3" id="KW-1185">Reference proteome</keyword>
<proteinExistence type="predicted"/>
<organism evidence="2 3">
    <name type="scientific">Billgrantia desiderata</name>
    <dbReference type="NCBI Taxonomy" id="52021"/>
    <lineage>
        <taxon>Bacteria</taxon>
        <taxon>Pseudomonadati</taxon>
        <taxon>Pseudomonadota</taxon>
        <taxon>Gammaproteobacteria</taxon>
        <taxon>Oceanospirillales</taxon>
        <taxon>Halomonadaceae</taxon>
        <taxon>Billgrantia</taxon>
    </lineage>
</organism>
<accession>A0ABS9B5K4</accession>
<sequence length="187" mass="21104">MSFYSQNSNMLQKKFGTEPLAEKLEESRRHSELTSEDKQIIITSEFFFLATATADGRPDCSIKGGNPGFIEIFSEREIGFRNYDGNGMFRSLGNILENSNIGLLFIQFAPDQKKLRINGNARLDYSNADSPDEILITIEIRDIFPNCPRYLPNITINGSSPYNPAAGYTPPEPAWKSKPDLKPFVKR</sequence>
<name>A0ABS9B5K4_9GAMM</name>
<dbReference type="InterPro" id="IPR011576">
    <property type="entry name" value="Pyridox_Oxase_N"/>
</dbReference>
<feature type="domain" description="Pyridoxamine 5'-phosphate oxidase N-terminal" evidence="1">
    <location>
        <begin position="34"/>
        <end position="131"/>
    </location>
</feature>
<dbReference type="Proteomes" id="UP001320154">
    <property type="component" value="Unassembled WGS sequence"/>
</dbReference>
<dbReference type="Pfam" id="PF01243">
    <property type="entry name" value="PNPOx_N"/>
    <property type="match status" value="1"/>
</dbReference>
<protein>
    <submittedName>
        <fullName evidence="2">Pyridoxamine 5'-phosphate oxidase</fullName>
    </submittedName>
</protein>
<evidence type="ECO:0000313" key="3">
    <source>
        <dbReference type="Proteomes" id="UP001320154"/>
    </source>
</evidence>
<dbReference type="RefSeq" id="WP_234250734.1">
    <property type="nucleotide sequence ID" value="NZ_JABFTQ010000006.1"/>
</dbReference>
<dbReference type="EMBL" id="JABFTQ010000006">
    <property type="protein sequence ID" value="MCE8047183.1"/>
    <property type="molecule type" value="Genomic_DNA"/>
</dbReference>
<evidence type="ECO:0000313" key="2">
    <source>
        <dbReference type="EMBL" id="MCE8047183.1"/>
    </source>
</evidence>
<gene>
    <name evidence="2" type="ORF">HOP60_10630</name>
</gene>
<dbReference type="PANTHER" id="PTHR42815:SF2">
    <property type="entry name" value="FAD-BINDING, PUTATIVE (AFU_ORTHOLOGUE AFUA_6G07600)-RELATED"/>
    <property type="match status" value="1"/>
</dbReference>